<organism evidence="2 3">
    <name type="scientific">[Clostridium] symbiosum ATCC 14940</name>
    <dbReference type="NCBI Taxonomy" id="411472"/>
    <lineage>
        <taxon>Bacteria</taxon>
        <taxon>Bacillati</taxon>
        <taxon>Bacillota</taxon>
        <taxon>Clostridia</taxon>
        <taxon>Lachnospirales</taxon>
        <taxon>Lachnospiraceae</taxon>
        <taxon>Otoolea</taxon>
    </lineage>
</organism>
<proteinExistence type="predicted"/>
<dbReference type="Gene3D" id="3.30.450.20">
    <property type="entry name" value="PAS domain"/>
    <property type="match status" value="1"/>
</dbReference>
<evidence type="ECO:0000313" key="2">
    <source>
        <dbReference type="EMBL" id="ERI78704.1"/>
    </source>
</evidence>
<dbReference type="EMBL" id="AWSU01000110">
    <property type="protein sequence ID" value="ERI78704.1"/>
    <property type="molecule type" value="Genomic_DNA"/>
</dbReference>
<sequence length="222" mass="25511">MESVHQELEFFQALLRNLGIQFGINCEIVLHDFTQEKYESTIVAITNGHVTKRKIGDGPTSLFFQYFKDGMHEDIEPYINCTDDGRIFKSSTTLIKNNEGKAVGSLCINMDITELKLMENSIQKFCSLDNQPLVEEHFPNRVSELLEQVLEECTQLIGKPPQAMSREEKIKAIRYLDQKGIFLITKSGKRVCAYFQISKYTFYNYLDEARGITETEKKGLSQ</sequence>
<name>A0ABC9U0J0_CLOSY</name>
<dbReference type="InterPro" id="IPR013559">
    <property type="entry name" value="YheO"/>
</dbReference>
<dbReference type="RefSeq" id="WP_021642261.1">
    <property type="nucleotide sequence ID" value="NZ_KE992919.1"/>
</dbReference>
<dbReference type="InterPro" id="IPR039445">
    <property type="entry name" value="DauR-like_HTH"/>
</dbReference>
<accession>A0ABC9U0J0</accession>
<gene>
    <name evidence="2" type="ORF">CLOSYM_01371</name>
</gene>
<dbReference type="InterPro" id="IPR039446">
    <property type="entry name" value="DauR-like"/>
</dbReference>
<dbReference type="PANTHER" id="PTHR35568">
    <property type="entry name" value="TRANSCRIPTIONAL REGULATOR DAUR"/>
    <property type="match status" value="1"/>
</dbReference>
<feature type="domain" description="PAC" evidence="1">
    <location>
        <begin position="73"/>
        <end position="124"/>
    </location>
</feature>
<comment type="caution">
    <text evidence="2">The sequence shown here is derived from an EMBL/GenBank/DDBJ whole genome shotgun (WGS) entry which is preliminary data.</text>
</comment>
<evidence type="ECO:0000259" key="1">
    <source>
        <dbReference type="PROSITE" id="PS50113"/>
    </source>
</evidence>
<protein>
    <submittedName>
        <fullName evidence="2">YheO-like protein</fullName>
    </submittedName>
</protein>
<dbReference type="Pfam" id="PF08348">
    <property type="entry name" value="PAS_6"/>
    <property type="match status" value="1"/>
</dbReference>
<dbReference type="Pfam" id="PF13309">
    <property type="entry name" value="HTH_22"/>
    <property type="match status" value="1"/>
</dbReference>
<dbReference type="InterPro" id="IPR000700">
    <property type="entry name" value="PAS-assoc_C"/>
</dbReference>
<dbReference type="PROSITE" id="PS50113">
    <property type="entry name" value="PAC"/>
    <property type="match status" value="1"/>
</dbReference>
<dbReference type="Proteomes" id="UP000016491">
    <property type="component" value="Unassembled WGS sequence"/>
</dbReference>
<evidence type="ECO:0000313" key="3">
    <source>
        <dbReference type="Proteomes" id="UP000016491"/>
    </source>
</evidence>
<dbReference type="PANTHER" id="PTHR35568:SF1">
    <property type="entry name" value="TRANSCRIPTIONAL REGULATOR DAUR"/>
    <property type="match status" value="1"/>
</dbReference>
<reference evidence="2 3" key="1">
    <citation type="submission" date="2013-07" db="EMBL/GenBank/DDBJ databases">
        <authorList>
            <person name="Weinstock G."/>
            <person name="Sodergren E."/>
            <person name="Wylie T."/>
            <person name="Fulton L."/>
            <person name="Fulton R."/>
            <person name="Fronick C."/>
            <person name="O'Laughlin M."/>
            <person name="Godfrey J."/>
            <person name="Miner T."/>
            <person name="Herter B."/>
            <person name="Appelbaum E."/>
            <person name="Cordes M."/>
            <person name="Lek S."/>
            <person name="Wollam A."/>
            <person name="Pepin K.H."/>
            <person name="Palsikar V.B."/>
            <person name="Mitreva M."/>
            <person name="Wilson R.K."/>
        </authorList>
    </citation>
    <scope>NUCLEOTIDE SEQUENCE [LARGE SCALE GENOMIC DNA]</scope>
    <source>
        <strain evidence="2 3">ATCC 14940</strain>
    </source>
</reference>
<dbReference type="AlphaFoldDB" id="A0ABC9U0J0"/>